<keyword evidence="2" id="KW-1185">Reference proteome</keyword>
<reference evidence="1 2" key="1">
    <citation type="journal article" date="2019" name="Sci. Rep.">
        <title>Orb-weaving spider Araneus ventricosus genome elucidates the spidroin gene catalogue.</title>
        <authorList>
            <person name="Kono N."/>
            <person name="Nakamura H."/>
            <person name="Ohtoshi R."/>
            <person name="Moran D.A.P."/>
            <person name="Shinohara A."/>
            <person name="Yoshida Y."/>
            <person name="Fujiwara M."/>
            <person name="Mori M."/>
            <person name="Tomita M."/>
            <person name="Arakawa K."/>
        </authorList>
    </citation>
    <scope>NUCLEOTIDE SEQUENCE [LARGE SCALE GENOMIC DNA]</scope>
</reference>
<dbReference type="PANTHER" id="PTHR46060">
    <property type="entry name" value="MARINER MOS1 TRANSPOSASE-LIKE PROTEIN"/>
    <property type="match status" value="1"/>
</dbReference>
<protein>
    <recommendedName>
        <fullName evidence="3">Mos1 transposase HTH domain-containing protein</fullName>
    </recommendedName>
</protein>
<dbReference type="PANTHER" id="PTHR46060:SF1">
    <property type="entry name" value="MARINER MOS1 TRANSPOSASE-LIKE PROTEIN"/>
    <property type="match status" value="1"/>
</dbReference>
<name>A0A4Y2DYW0_ARAVE</name>
<dbReference type="InterPro" id="IPR052709">
    <property type="entry name" value="Transposase-MT_Hybrid"/>
</dbReference>
<dbReference type="EMBL" id="BGPR01000473">
    <property type="protein sequence ID" value="GBM22073.1"/>
    <property type="molecule type" value="Genomic_DNA"/>
</dbReference>
<gene>
    <name evidence="1" type="ORF">AVEN_137381_1</name>
</gene>
<organism evidence="1 2">
    <name type="scientific">Araneus ventricosus</name>
    <name type="common">Orbweaver spider</name>
    <name type="synonym">Epeira ventricosa</name>
    <dbReference type="NCBI Taxonomy" id="182803"/>
    <lineage>
        <taxon>Eukaryota</taxon>
        <taxon>Metazoa</taxon>
        <taxon>Ecdysozoa</taxon>
        <taxon>Arthropoda</taxon>
        <taxon>Chelicerata</taxon>
        <taxon>Arachnida</taxon>
        <taxon>Araneae</taxon>
        <taxon>Araneomorphae</taxon>
        <taxon>Entelegynae</taxon>
        <taxon>Araneoidea</taxon>
        <taxon>Araneidae</taxon>
        <taxon>Araneus</taxon>
    </lineage>
</organism>
<dbReference type="AlphaFoldDB" id="A0A4Y2DYW0"/>
<accession>A0A4Y2DYW0</accession>
<dbReference type="Proteomes" id="UP000499080">
    <property type="component" value="Unassembled WGS sequence"/>
</dbReference>
<evidence type="ECO:0000313" key="1">
    <source>
        <dbReference type="EMBL" id="GBM22073.1"/>
    </source>
</evidence>
<evidence type="ECO:0000313" key="2">
    <source>
        <dbReference type="Proteomes" id="UP000499080"/>
    </source>
</evidence>
<evidence type="ECO:0008006" key="3">
    <source>
        <dbReference type="Google" id="ProtNLM"/>
    </source>
</evidence>
<dbReference type="OrthoDB" id="6572822at2759"/>
<comment type="caution">
    <text evidence="1">The sequence shown here is derived from an EMBL/GenBank/DDBJ whole genome shotgun (WGS) entry which is preliminary data.</text>
</comment>
<proteinExistence type="predicted"/>
<sequence length="103" mass="11752">MSERMVRKWVIAFKDGRTNVNDEEQSGRPSSGITEDLVQEVDGKVRENRRFMISSLSNEFPQVSKSVLYGIVTANLNYRKRPSTNDVTLGGGFIKLRQFVRRG</sequence>